<dbReference type="EMBL" id="ADBV01011584">
    <property type="protein sequence ID" value="EJW74787.1"/>
    <property type="molecule type" value="Genomic_DNA"/>
</dbReference>
<feature type="non-terminal residue" evidence="1">
    <location>
        <position position="1"/>
    </location>
</feature>
<dbReference type="AlphaFoldDB" id="J9ECM7"/>
<comment type="caution">
    <text evidence="1">The sequence shown here is derived from an EMBL/GenBank/DDBJ whole genome shotgun (WGS) entry which is preliminary data.</text>
</comment>
<evidence type="ECO:0000313" key="1">
    <source>
        <dbReference type="EMBL" id="EJW74787.1"/>
    </source>
</evidence>
<dbReference type="InterPro" id="IPR036465">
    <property type="entry name" value="vWFA_dom_sf"/>
</dbReference>
<accession>J9ECM7</accession>
<reference evidence="2" key="1">
    <citation type="submission" date="2012-08" db="EMBL/GenBank/DDBJ databases">
        <title>The Genome Sequence of Wuchereria bancrofti.</title>
        <authorList>
            <person name="Nutman T.B."/>
            <person name="Fink D.L."/>
            <person name="Russ C."/>
            <person name="Young S."/>
            <person name="Zeng Q."/>
            <person name="Koehrsen M."/>
            <person name="Alvarado L."/>
            <person name="Berlin A."/>
            <person name="Chapman S.B."/>
            <person name="Chen Z."/>
            <person name="Freedman E."/>
            <person name="Gellesch M."/>
            <person name="Goldberg J."/>
            <person name="Griggs A."/>
            <person name="Gujja S."/>
            <person name="Heilman E.R."/>
            <person name="Heiman D."/>
            <person name="Hepburn T."/>
            <person name="Howarth C."/>
            <person name="Jen D."/>
            <person name="Larson L."/>
            <person name="Lewis B."/>
            <person name="Mehta T."/>
            <person name="Park D."/>
            <person name="Pearson M."/>
            <person name="Roberts A."/>
            <person name="Saif S."/>
            <person name="Shea T."/>
            <person name="Shenoy N."/>
            <person name="Sisk P."/>
            <person name="Stolte C."/>
            <person name="Sykes S."/>
            <person name="Walk T."/>
            <person name="White J."/>
            <person name="Yandava C."/>
            <person name="Haas B."/>
            <person name="Henn M.R."/>
            <person name="Nusbaum C."/>
            <person name="Birren B."/>
        </authorList>
    </citation>
    <scope>NUCLEOTIDE SEQUENCE [LARGE SCALE GENOMIC DNA]</scope>
    <source>
        <strain evidence="2">NA</strain>
    </source>
</reference>
<proteinExistence type="predicted"/>
<evidence type="ECO:0008006" key="3">
    <source>
        <dbReference type="Google" id="ProtNLM"/>
    </source>
</evidence>
<sequence length="102" mass="11096">VIDYINTLSGRAGLDSSPVQAFQLAAQEFINSHRPTSNKLIILAHDGISVDLIAETVEARNNLERIDVALFAVASTEKANLPALIGYTTSREHVYATDSDRN</sequence>
<organism evidence="1 2">
    <name type="scientific">Wuchereria bancrofti</name>
    <dbReference type="NCBI Taxonomy" id="6293"/>
    <lineage>
        <taxon>Eukaryota</taxon>
        <taxon>Metazoa</taxon>
        <taxon>Ecdysozoa</taxon>
        <taxon>Nematoda</taxon>
        <taxon>Chromadorea</taxon>
        <taxon>Rhabditida</taxon>
        <taxon>Spirurina</taxon>
        <taxon>Spiruromorpha</taxon>
        <taxon>Filarioidea</taxon>
        <taxon>Onchocercidae</taxon>
        <taxon>Wuchereria</taxon>
    </lineage>
</organism>
<gene>
    <name evidence="1" type="ORF">WUBG_14306</name>
</gene>
<name>J9ECM7_WUCBA</name>
<dbReference type="Gene3D" id="3.40.50.410">
    <property type="entry name" value="von Willebrand factor, type A domain"/>
    <property type="match status" value="1"/>
</dbReference>
<evidence type="ECO:0000313" key="2">
    <source>
        <dbReference type="Proteomes" id="UP000004810"/>
    </source>
</evidence>
<feature type="non-terminal residue" evidence="1">
    <location>
        <position position="102"/>
    </location>
</feature>
<dbReference type="SUPFAM" id="SSF53300">
    <property type="entry name" value="vWA-like"/>
    <property type="match status" value="1"/>
</dbReference>
<dbReference type="Proteomes" id="UP000004810">
    <property type="component" value="Unassembled WGS sequence"/>
</dbReference>
<protein>
    <recommendedName>
        <fullName evidence="3">VWFA domain-containing protein</fullName>
    </recommendedName>
</protein>